<sequence length="170" mass="19007">MKIMVKIRKIIKNLIFFVLGILSSGIFAFFFMTVFANSSNTVEVPYLIGEDKKVAVASLEELKLIPNVVGNGEKVLYTDPEPGTKVKEGHHVIVQMREMNTLKIPDLIGIPSGVARQFLSEYNIAFEIRSQLTYKSEENDVVLNMSPTPGNNYSGEKVILYIGEYEGSNQ</sequence>
<organism evidence="3 4">
    <name type="scientific">Petrotoga olearia DSM 13574</name>
    <dbReference type="NCBI Taxonomy" id="1122955"/>
    <lineage>
        <taxon>Bacteria</taxon>
        <taxon>Thermotogati</taxon>
        <taxon>Thermotogota</taxon>
        <taxon>Thermotogae</taxon>
        <taxon>Petrotogales</taxon>
        <taxon>Petrotogaceae</taxon>
        <taxon>Petrotoga</taxon>
    </lineage>
</organism>
<proteinExistence type="predicted"/>
<dbReference type="Gene3D" id="3.30.10.20">
    <property type="match status" value="1"/>
</dbReference>
<evidence type="ECO:0000259" key="2">
    <source>
        <dbReference type="PROSITE" id="PS51178"/>
    </source>
</evidence>
<accession>A0A2K1NYI4</accession>
<dbReference type="Proteomes" id="UP000236434">
    <property type="component" value="Unassembled WGS sequence"/>
</dbReference>
<name>A0A2K1NYI4_9BACT</name>
<dbReference type="SMART" id="SM00740">
    <property type="entry name" value="PASTA"/>
    <property type="match status" value="2"/>
</dbReference>
<dbReference type="EMBL" id="AZRL01000021">
    <property type="protein sequence ID" value="PNR95599.1"/>
    <property type="molecule type" value="Genomic_DNA"/>
</dbReference>
<dbReference type="AlphaFoldDB" id="A0A2K1NYI4"/>
<feature type="domain" description="PASTA" evidence="2">
    <location>
        <begin position="38"/>
        <end position="98"/>
    </location>
</feature>
<keyword evidence="1" id="KW-1133">Transmembrane helix</keyword>
<protein>
    <recommendedName>
        <fullName evidence="2">PASTA domain-containing protein</fullName>
    </recommendedName>
</protein>
<comment type="caution">
    <text evidence="3">The sequence shown here is derived from an EMBL/GenBank/DDBJ whole genome shotgun (WGS) entry which is preliminary data.</text>
</comment>
<feature type="transmembrane region" description="Helical" evidence="1">
    <location>
        <begin position="14"/>
        <end position="36"/>
    </location>
</feature>
<keyword evidence="1" id="KW-0472">Membrane</keyword>
<dbReference type="Pfam" id="PF03793">
    <property type="entry name" value="PASTA"/>
    <property type="match status" value="1"/>
</dbReference>
<evidence type="ECO:0000313" key="3">
    <source>
        <dbReference type="EMBL" id="PNR95599.1"/>
    </source>
</evidence>
<feature type="domain" description="PASTA" evidence="2">
    <location>
        <begin position="100"/>
        <end position="164"/>
    </location>
</feature>
<gene>
    <name evidence="3" type="ORF">X929_08240</name>
</gene>
<dbReference type="SUPFAM" id="SSF54184">
    <property type="entry name" value="Penicillin-binding protein 2x (pbp-2x), c-terminal domain"/>
    <property type="match status" value="1"/>
</dbReference>
<reference evidence="3 4" key="1">
    <citation type="submission" date="2013-12" db="EMBL/GenBank/DDBJ databases">
        <title>Comparative genomics of Petrotoga isolates.</title>
        <authorList>
            <person name="Nesbo C.L."/>
            <person name="Charchuk R."/>
            <person name="Chow K."/>
        </authorList>
    </citation>
    <scope>NUCLEOTIDE SEQUENCE [LARGE SCALE GENOMIC DNA]</scope>
    <source>
        <strain evidence="3 4">DSM 13574</strain>
    </source>
</reference>
<dbReference type="PROSITE" id="PS51178">
    <property type="entry name" value="PASTA"/>
    <property type="match status" value="2"/>
</dbReference>
<evidence type="ECO:0000313" key="4">
    <source>
        <dbReference type="Proteomes" id="UP000236434"/>
    </source>
</evidence>
<evidence type="ECO:0000256" key="1">
    <source>
        <dbReference type="SAM" id="Phobius"/>
    </source>
</evidence>
<keyword evidence="1" id="KW-0812">Transmembrane</keyword>
<dbReference type="InterPro" id="IPR005543">
    <property type="entry name" value="PASTA_dom"/>
</dbReference>